<dbReference type="STRING" id="151549.A0A4C2AIF8"/>
<dbReference type="Proteomes" id="UP000299102">
    <property type="component" value="Unassembled WGS sequence"/>
</dbReference>
<dbReference type="GO" id="GO:0055085">
    <property type="term" value="P:transmembrane transport"/>
    <property type="evidence" value="ECO:0007669"/>
    <property type="project" value="InterPro"/>
</dbReference>
<evidence type="ECO:0000256" key="7">
    <source>
        <dbReference type="PROSITE-ProRule" id="PRU00282"/>
    </source>
</evidence>
<evidence type="ECO:0000256" key="5">
    <source>
        <dbReference type="ARBA" id="ARBA00022737"/>
    </source>
</evidence>
<comment type="caution">
    <text evidence="9">The sequence shown here is derived from an EMBL/GenBank/DDBJ whole genome shotgun (WGS) entry which is preliminary data.</text>
</comment>
<proteinExistence type="inferred from homology"/>
<feature type="repeat" description="Solcar" evidence="7">
    <location>
        <begin position="77"/>
        <end position="176"/>
    </location>
</feature>
<dbReference type="SUPFAM" id="SSF103506">
    <property type="entry name" value="Mitochondrial carrier"/>
    <property type="match status" value="1"/>
</dbReference>
<dbReference type="InterPro" id="IPR023395">
    <property type="entry name" value="MCP_dom_sf"/>
</dbReference>
<evidence type="ECO:0000313" key="9">
    <source>
        <dbReference type="EMBL" id="GBP98585.1"/>
    </source>
</evidence>
<evidence type="ECO:0000256" key="4">
    <source>
        <dbReference type="ARBA" id="ARBA00022692"/>
    </source>
</evidence>
<dbReference type="Pfam" id="PF00153">
    <property type="entry name" value="Mito_carr"/>
    <property type="match status" value="3"/>
</dbReference>
<evidence type="ECO:0000256" key="8">
    <source>
        <dbReference type="RuleBase" id="RU000488"/>
    </source>
</evidence>
<dbReference type="OrthoDB" id="270584at2759"/>
<keyword evidence="6 7" id="KW-0472">Membrane</keyword>
<keyword evidence="10" id="KW-1185">Reference proteome</keyword>
<feature type="repeat" description="Solcar" evidence="7">
    <location>
        <begin position="187"/>
        <end position="271"/>
    </location>
</feature>
<keyword evidence="5" id="KW-0677">Repeat</keyword>
<organism evidence="9 10">
    <name type="scientific">Eumeta variegata</name>
    <name type="common">Bagworm moth</name>
    <name type="synonym">Eumeta japonica</name>
    <dbReference type="NCBI Taxonomy" id="151549"/>
    <lineage>
        <taxon>Eukaryota</taxon>
        <taxon>Metazoa</taxon>
        <taxon>Ecdysozoa</taxon>
        <taxon>Arthropoda</taxon>
        <taxon>Hexapoda</taxon>
        <taxon>Insecta</taxon>
        <taxon>Pterygota</taxon>
        <taxon>Neoptera</taxon>
        <taxon>Endopterygota</taxon>
        <taxon>Lepidoptera</taxon>
        <taxon>Glossata</taxon>
        <taxon>Ditrysia</taxon>
        <taxon>Tineoidea</taxon>
        <taxon>Psychidae</taxon>
        <taxon>Oiketicinae</taxon>
        <taxon>Eumeta</taxon>
    </lineage>
</organism>
<reference evidence="9 10" key="1">
    <citation type="journal article" date="2019" name="Commun. Biol.">
        <title>The bagworm genome reveals a unique fibroin gene that provides high tensile strength.</title>
        <authorList>
            <person name="Kono N."/>
            <person name="Nakamura H."/>
            <person name="Ohtoshi R."/>
            <person name="Tomita M."/>
            <person name="Numata K."/>
            <person name="Arakawa K."/>
        </authorList>
    </citation>
    <scope>NUCLEOTIDE SEQUENCE [LARGE SCALE GENOMIC DNA]</scope>
</reference>
<accession>A0A4C2AIF8</accession>
<comment type="similarity">
    <text evidence="2 8">Belongs to the mitochondrial carrier (TC 2.A.29) family.</text>
</comment>
<dbReference type="PROSITE" id="PS50920">
    <property type="entry name" value="SOLCAR"/>
    <property type="match status" value="3"/>
</dbReference>
<evidence type="ECO:0000256" key="3">
    <source>
        <dbReference type="ARBA" id="ARBA00022448"/>
    </source>
</evidence>
<protein>
    <submittedName>
        <fullName evidence="9">Mitochondrial coenzyme A transporter SLC25A42</fullName>
    </submittedName>
</protein>
<dbReference type="InterPro" id="IPR018108">
    <property type="entry name" value="MCP_transmembrane"/>
</dbReference>
<evidence type="ECO:0000256" key="6">
    <source>
        <dbReference type="ARBA" id="ARBA00023136"/>
    </source>
</evidence>
<feature type="repeat" description="Solcar" evidence="7">
    <location>
        <begin position="276"/>
        <end position="363"/>
    </location>
</feature>
<dbReference type="AlphaFoldDB" id="A0A4C2AIF8"/>
<dbReference type="EMBL" id="BGZK01003174">
    <property type="protein sequence ID" value="GBP98585.1"/>
    <property type="molecule type" value="Genomic_DNA"/>
</dbReference>
<name>A0A4C2AIF8_EUMVA</name>
<evidence type="ECO:0000256" key="1">
    <source>
        <dbReference type="ARBA" id="ARBA00004141"/>
    </source>
</evidence>
<keyword evidence="4 7" id="KW-0812">Transmembrane</keyword>
<dbReference type="GO" id="GO:0016020">
    <property type="term" value="C:membrane"/>
    <property type="evidence" value="ECO:0007669"/>
    <property type="project" value="UniProtKB-SubCell"/>
</dbReference>
<dbReference type="PANTHER" id="PTHR24089">
    <property type="entry name" value="SOLUTE CARRIER FAMILY 25"/>
    <property type="match status" value="1"/>
</dbReference>
<dbReference type="InterPro" id="IPR002067">
    <property type="entry name" value="MCP"/>
</dbReference>
<evidence type="ECO:0000256" key="2">
    <source>
        <dbReference type="ARBA" id="ARBA00006375"/>
    </source>
</evidence>
<keyword evidence="3 8" id="KW-0813">Transport</keyword>
<comment type="subcellular location">
    <subcellularLocation>
        <location evidence="1">Membrane</location>
        <topology evidence="1">Multi-pass membrane protein</topology>
    </subcellularLocation>
</comment>
<dbReference type="Gene3D" id="1.50.40.10">
    <property type="entry name" value="Mitochondrial carrier domain"/>
    <property type="match status" value="1"/>
</dbReference>
<evidence type="ECO:0000313" key="10">
    <source>
        <dbReference type="Proteomes" id="UP000299102"/>
    </source>
</evidence>
<sequence length="377" mass="40279">MPHSCRVTHSPHSPHSPPRRREHYGIIVFGFCGTNRPTLVIYPTRSINAHAAGPPVPALGSSFSFSLSKTSGSNGSPPAPVSLAAGAAAGALAKTTIAPFDRTKINFQVSCARMSHGRVIVRRSQPYSWRAALDFARGSVAEAGWRSLWRGNSATMARIVPYSSVQFFAHERWKRVLGVSAPGSAKTHPVRHLAAGALAGATSQGATYPLDVARARLAVSGRPGVGLGAVLTAMWAEGRTRALYRGLTPTLAGIAPYAGVSFATYEWLKAMFGAKRSKAMNLVWGGAAGALGQSTSYPLDVLRRRMQVAAAHTPEARSLTAVAARVWREEGWRGFYKGLSMNWIKGPIAVGVSFATYDAIKLRLWRLSTTSPAPTPH</sequence>
<dbReference type="PRINTS" id="PR00926">
    <property type="entry name" value="MITOCARRIER"/>
</dbReference>
<gene>
    <name evidence="9" type="primary">slc25a42</name>
    <name evidence="9" type="ORF">EVAR_100784_1</name>
</gene>